<organism evidence="6 7">
    <name type="scientific">Ketobacter alkanivorans</name>
    <dbReference type="NCBI Taxonomy" id="1917421"/>
    <lineage>
        <taxon>Bacteria</taxon>
        <taxon>Pseudomonadati</taxon>
        <taxon>Pseudomonadota</taxon>
        <taxon>Gammaproteobacteria</taxon>
        <taxon>Pseudomonadales</taxon>
        <taxon>Ketobacteraceae</taxon>
        <taxon>Ketobacter</taxon>
    </lineage>
</organism>
<feature type="transmembrane region" description="Helical" evidence="5">
    <location>
        <begin position="210"/>
        <end position="234"/>
    </location>
</feature>
<reference evidence="7" key="1">
    <citation type="submission" date="2017-08" db="EMBL/GenBank/DDBJ databases">
        <title>Direct submision.</title>
        <authorList>
            <person name="Kim S.-J."/>
            <person name="Rhee S.-K."/>
        </authorList>
    </citation>
    <scope>NUCLEOTIDE SEQUENCE [LARGE SCALE GENOMIC DNA]</scope>
    <source>
        <strain evidence="7">GI5</strain>
    </source>
</reference>
<dbReference type="RefSeq" id="WP_101892335.1">
    <property type="nucleotide sequence ID" value="NZ_CP022684.1"/>
</dbReference>
<dbReference type="EMBL" id="CP022684">
    <property type="protein sequence ID" value="AUM10989.1"/>
    <property type="molecule type" value="Genomic_DNA"/>
</dbReference>
<name>A0A2K9LF54_9GAMM</name>
<feature type="transmembrane region" description="Helical" evidence="5">
    <location>
        <begin position="151"/>
        <end position="171"/>
    </location>
</feature>
<feature type="transmembrane region" description="Helical" evidence="5">
    <location>
        <begin position="38"/>
        <end position="56"/>
    </location>
</feature>
<evidence type="ECO:0000256" key="2">
    <source>
        <dbReference type="ARBA" id="ARBA00022692"/>
    </source>
</evidence>
<dbReference type="GO" id="GO:0016020">
    <property type="term" value="C:membrane"/>
    <property type="evidence" value="ECO:0007669"/>
    <property type="project" value="UniProtKB-SubCell"/>
</dbReference>
<dbReference type="KEGG" id="kak:Kalk_00375"/>
<evidence type="ECO:0000256" key="3">
    <source>
        <dbReference type="ARBA" id="ARBA00022989"/>
    </source>
</evidence>
<evidence type="ECO:0000256" key="1">
    <source>
        <dbReference type="ARBA" id="ARBA00004141"/>
    </source>
</evidence>
<evidence type="ECO:0000313" key="7">
    <source>
        <dbReference type="Proteomes" id="UP000235116"/>
    </source>
</evidence>
<keyword evidence="2 5" id="KW-0812">Transmembrane</keyword>
<accession>A0A2K9LF54</accession>
<evidence type="ECO:0000256" key="5">
    <source>
        <dbReference type="SAM" id="Phobius"/>
    </source>
</evidence>
<evidence type="ECO:0000256" key="4">
    <source>
        <dbReference type="ARBA" id="ARBA00023136"/>
    </source>
</evidence>
<gene>
    <name evidence="6" type="ORF">Kalk_00375</name>
</gene>
<dbReference type="Pfam" id="PF04172">
    <property type="entry name" value="LrgB"/>
    <property type="match status" value="1"/>
</dbReference>
<evidence type="ECO:0000313" key="6">
    <source>
        <dbReference type="EMBL" id="AUM10989.1"/>
    </source>
</evidence>
<dbReference type="Proteomes" id="UP000235116">
    <property type="component" value="Chromosome"/>
</dbReference>
<feature type="transmembrane region" description="Helical" evidence="5">
    <location>
        <begin position="95"/>
        <end position="121"/>
    </location>
</feature>
<protein>
    <recommendedName>
        <fullName evidence="8">LrgB family protein</fullName>
    </recommendedName>
</protein>
<evidence type="ECO:0008006" key="8">
    <source>
        <dbReference type="Google" id="ProtNLM"/>
    </source>
</evidence>
<dbReference type="AlphaFoldDB" id="A0A2K9LF54"/>
<comment type="subcellular location">
    <subcellularLocation>
        <location evidence="1">Membrane</location>
        <topology evidence="1">Multi-pass membrane protein</topology>
    </subcellularLocation>
</comment>
<proteinExistence type="predicted"/>
<dbReference type="InterPro" id="IPR007300">
    <property type="entry name" value="CidB/LrgB"/>
</dbReference>
<dbReference type="PANTHER" id="PTHR30249">
    <property type="entry name" value="PUTATIVE SEROTONIN TRANSPORTER"/>
    <property type="match status" value="1"/>
</dbReference>
<dbReference type="OrthoDB" id="9811701at2"/>
<keyword evidence="7" id="KW-1185">Reference proteome</keyword>
<keyword evidence="3 5" id="KW-1133">Transmembrane helix</keyword>
<sequence>MTEYLSIVINFPLFGVLITVAAFYLGQRLYARSNRHPVLQPVVIGMAAVISTVLMLRVPYESYYESSYLLHAMLGPATVALAIPLFQHARRIRDLLLPIICTVLVGGAFTVGVALLILWMLDANLSTMLSMPTKSITTPIAMIVTEQLGGIPALSAMFVLLTGAVGAMIGIPLMNRMGIKDDGVKGFTMGLTSHALGTARALEESAECGAFSALAMSMTGVMTAVLIPIIAAWLL</sequence>
<feature type="transmembrane region" description="Helical" evidence="5">
    <location>
        <begin position="68"/>
        <end position="86"/>
    </location>
</feature>
<keyword evidence="4 5" id="KW-0472">Membrane</keyword>
<feature type="transmembrane region" description="Helical" evidence="5">
    <location>
        <begin position="6"/>
        <end position="26"/>
    </location>
</feature>
<dbReference type="PANTHER" id="PTHR30249:SF0">
    <property type="entry name" value="PLASTIDAL GLYCOLATE_GLYCERATE TRANSLOCATOR 1, CHLOROPLASTIC"/>
    <property type="match status" value="1"/>
</dbReference>